<dbReference type="AlphaFoldDB" id="A0AB39VVE4"/>
<accession>A0AB39VVE4</accession>
<evidence type="ECO:0000313" key="1">
    <source>
        <dbReference type="EMBL" id="XDU74370.1"/>
    </source>
</evidence>
<reference evidence="1" key="1">
    <citation type="submission" date="2024-07" db="EMBL/GenBank/DDBJ databases">
        <authorList>
            <person name="Biller S.J."/>
        </authorList>
    </citation>
    <scope>NUCLEOTIDE SEQUENCE</scope>
    <source>
        <strain evidence="1">WC2420</strain>
    </source>
</reference>
<name>A0AB39VVE4_9GAMM</name>
<protein>
    <recommendedName>
        <fullName evidence="2">PAAR domain-containing protein</fullName>
    </recommendedName>
</protein>
<proteinExistence type="predicted"/>
<dbReference type="InterPro" id="IPR045362">
    <property type="entry name" value="CIS_spike_tip"/>
</dbReference>
<dbReference type="Pfam" id="PF19267">
    <property type="entry name" value="CIS_spike_tip"/>
    <property type="match status" value="1"/>
</dbReference>
<evidence type="ECO:0008006" key="2">
    <source>
        <dbReference type="Google" id="ProtNLM"/>
    </source>
</evidence>
<dbReference type="EMBL" id="CP165628">
    <property type="protein sequence ID" value="XDU74370.1"/>
    <property type="molecule type" value="Genomic_DNA"/>
</dbReference>
<gene>
    <name evidence="1" type="ORF">AB3G37_09975</name>
</gene>
<sequence>MKDIILCNGDTVMFDPAFGPAIVTMTGPVKITGSGLATIGGKNICVMGDHLTVSGDCTYINGAFTTPGTGKLTIVSLLPPQMLPTISAGNKPMMVKGQKFIALFTRLSPAINPAGPSPVPDPTPMLPGNGMFMPSQFQVMGG</sequence>
<dbReference type="RefSeq" id="WP_369790548.1">
    <property type="nucleotide sequence ID" value="NZ_CP165628.1"/>
</dbReference>
<organism evidence="1">
    <name type="scientific">Rouxiella sp. WC2420</name>
    <dbReference type="NCBI Taxonomy" id="3234145"/>
    <lineage>
        <taxon>Bacteria</taxon>
        <taxon>Pseudomonadati</taxon>
        <taxon>Pseudomonadota</taxon>
        <taxon>Gammaproteobacteria</taxon>
        <taxon>Enterobacterales</taxon>
        <taxon>Yersiniaceae</taxon>
        <taxon>Rouxiella</taxon>
    </lineage>
</organism>